<sequence>MSQKLQEIVQEWDEGVENGFIDEGDLFGRLVEHCEELEGKMAFALEQAKGIEKYNFNSIKRTIISILNL</sequence>
<keyword evidence="2" id="KW-1185">Reference proteome</keyword>
<comment type="caution">
    <text evidence="1">The sequence shown here is derived from an EMBL/GenBank/DDBJ whole genome shotgun (WGS) entry which is preliminary data.</text>
</comment>
<name>A0ABP1F8I2_9FLAO</name>
<accession>A0ABP1F8I2</accession>
<dbReference type="Proteomes" id="UP001497602">
    <property type="component" value="Unassembled WGS sequence"/>
</dbReference>
<reference evidence="1 2" key="1">
    <citation type="submission" date="2024-05" db="EMBL/GenBank/DDBJ databases">
        <authorList>
            <person name="Duchaud E."/>
        </authorList>
    </citation>
    <scope>NUCLEOTIDE SEQUENCE [LARGE SCALE GENOMIC DNA]</scope>
    <source>
        <strain evidence="1">Ena-SAMPLE-TAB-13-05-2024-13:56:06:370-140305</strain>
    </source>
</reference>
<evidence type="ECO:0000313" key="2">
    <source>
        <dbReference type="Proteomes" id="UP001497602"/>
    </source>
</evidence>
<dbReference type="EMBL" id="CAXJRC010000019">
    <property type="protein sequence ID" value="CAL2106692.1"/>
    <property type="molecule type" value="Genomic_DNA"/>
</dbReference>
<dbReference type="RefSeq" id="WP_348738439.1">
    <property type="nucleotide sequence ID" value="NZ_CAXJRC010000019.1"/>
</dbReference>
<organism evidence="1 2">
    <name type="scientific">Tenacibaculum vairaonense</name>
    <dbReference type="NCBI Taxonomy" id="3137860"/>
    <lineage>
        <taxon>Bacteria</taxon>
        <taxon>Pseudomonadati</taxon>
        <taxon>Bacteroidota</taxon>
        <taxon>Flavobacteriia</taxon>
        <taxon>Flavobacteriales</taxon>
        <taxon>Flavobacteriaceae</taxon>
        <taxon>Tenacibaculum</taxon>
    </lineage>
</organism>
<gene>
    <name evidence="1" type="ORF">T190115A13A_270049</name>
</gene>
<proteinExistence type="predicted"/>
<protein>
    <submittedName>
        <fullName evidence="1">Uncharacterized protein</fullName>
    </submittedName>
</protein>
<evidence type="ECO:0000313" key="1">
    <source>
        <dbReference type="EMBL" id="CAL2106692.1"/>
    </source>
</evidence>